<dbReference type="PROSITE" id="PS51514">
    <property type="entry name" value="BRX"/>
    <property type="match status" value="1"/>
</dbReference>
<reference evidence="7" key="2">
    <citation type="journal article" date="2024" name="Plant">
        <title>Genomic evolution and insights into agronomic trait innovations of Sesamum species.</title>
        <authorList>
            <person name="Miao H."/>
            <person name="Wang L."/>
            <person name="Qu L."/>
            <person name="Liu H."/>
            <person name="Sun Y."/>
            <person name="Le M."/>
            <person name="Wang Q."/>
            <person name="Wei S."/>
            <person name="Zheng Y."/>
            <person name="Lin W."/>
            <person name="Duan Y."/>
            <person name="Cao H."/>
            <person name="Xiong S."/>
            <person name="Wang X."/>
            <person name="Wei L."/>
            <person name="Li C."/>
            <person name="Ma Q."/>
            <person name="Ju M."/>
            <person name="Zhao R."/>
            <person name="Li G."/>
            <person name="Mu C."/>
            <person name="Tian Q."/>
            <person name="Mei H."/>
            <person name="Zhang T."/>
            <person name="Gao T."/>
            <person name="Zhang H."/>
        </authorList>
    </citation>
    <scope>NUCLEOTIDE SEQUENCE</scope>
    <source>
        <strain evidence="7">K16</strain>
    </source>
</reference>
<keyword evidence="8" id="KW-1185">Reference proteome</keyword>
<dbReference type="Pfam" id="PF08381">
    <property type="entry name" value="BRX"/>
    <property type="match status" value="1"/>
</dbReference>
<gene>
    <name evidence="7" type="ORF">Sango_1037200</name>
</gene>
<dbReference type="EMBL" id="JACGWL010000005">
    <property type="protein sequence ID" value="KAK4402965.1"/>
    <property type="molecule type" value="Genomic_DNA"/>
</dbReference>
<evidence type="ECO:0000259" key="6">
    <source>
        <dbReference type="PROSITE" id="PS51514"/>
    </source>
</evidence>
<dbReference type="PANTHER" id="PTHR46058">
    <property type="entry name" value="PROTEIN BREVIS RADIX-LIKE 1"/>
    <property type="match status" value="1"/>
</dbReference>
<evidence type="ECO:0000256" key="4">
    <source>
        <dbReference type="SAM" id="Coils"/>
    </source>
</evidence>
<dbReference type="PANTHER" id="PTHR46058:SF2">
    <property type="entry name" value="PROTEIN BREVIS RADIX-LIKE 3"/>
    <property type="match status" value="1"/>
</dbReference>
<comment type="caution">
    <text evidence="7">The sequence shown here is derived from an EMBL/GenBank/DDBJ whole genome shotgun (WGS) entry which is preliminary data.</text>
</comment>
<organism evidence="7 8">
    <name type="scientific">Sesamum angolense</name>
    <dbReference type="NCBI Taxonomy" id="2727404"/>
    <lineage>
        <taxon>Eukaryota</taxon>
        <taxon>Viridiplantae</taxon>
        <taxon>Streptophyta</taxon>
        <taxon>Embryophyta</taxon>
        <taxon>Tracheophyta</taxon>
        <taxon>Spermatophyta</taxon>
        <taxon>Magnoliopsida</taxon>
        <taxon>eudicotyledons</taxon>
        <taxon>Gunneridae</taxon>
        <taxon>Pentapetalae</taxon>
        <taxon>asterids</taxon>
        <taxon>lamiids</taxon>
        <taxon>Lamiales</taxon>
        <taxon>Pedaliaceae</taxon>
        <taxon>Sesamum</taxon>
    </lineage>
</organism>
<protein>
    <submittedName>
        <fullName evidence="7">PH, RCC1 and FYVE domains-containing protein 1</fullName>
    </submittedName>
</protein>
<dbReference type="Pfam" id="PF13713">
    <property type="entry name" value="BRX_N"/>
    <property type="match status" value="1"/>
</dbReference>
<feature type="compositionally biased region" description="Low complexity" evidence="5">
    <location>
        <begin position="112"/>
        <end position="129"/>
    </location>
</feature>
<feature type="region of interest" description="Disordered" evidence="5">
    <location>
        <begin position="204"/>
        <end position="242"/>
    </location>
</feature>
<proteinExistence type="inferred from homology"/>
<feature type="compositionally biased region" description="Polar residues" evidence="5">
    <location>
        <begin position="204"/>
        <end position="216"/>
    </location>
</feature>
<evidence type="ECO:0000256" key="2">
    <source>
        <dbReference type="ARBA" id="ARBA00009057"/>
    </source>
</evidence>
<dbReference type="InterPro" id="IPR027988">
    <property type="entry name" value="BRX_N"/>
</dbReference>
<accession>A0AAE2BZD0</accession>
<comment type="subcellular location">
    <subcellularLocation>
        <location evidence="1">Nucleus</location>
    </subcellularLocation>
</comment>
<evidence type="ECO:0000313" key="7">
    <source>
        <dbReference type="EMBL" id="KAK4402965.1"/>
    </source>
</evidence>
<dbReference type="Proteomes" id="UP001289374">
    <property type="component" value="Unassembled WGS sequence"/>
</dbReference>
<keyword evidence="3" id="KW-0539">Nucleus</keyword>
<evidence type="ECO:0000256" key="3">
    <source>
        <dbReference type="ARBA" id="ARBA00023242"/>
    </source>
</evidence>
<dbReference type="InterPro" id="IPR044532">
    <property type="entry name" value="BRX-like"/>
</dbReference>
<dbReference type="GO" id="GO:0005634">
    <property type="term" value="C:nucleus"/>
    <property type="evidence" value="ECO:0007669"/>
    <property type="project" value="UniProtKB-SubCell"/>
</dbReference>
<evidence type="ECO:0000256" key="5">
    <source>
        <dbReference type="SAM" id="MobiDB-lite"/>
    </source>
</evidence>
<feature type="domain" description="BRX" evidence="6">
    <location>
        <begin position="249"/>
        <end position="304"/>
    </location>
</feature>
<reference evidence="7" key="1">
    <citation type="submission" date="2020-06" db="EMBL/GenBank/DDBJ databases">
        <authorList>
            <person name="Li T."/>
            <person name="Hu X."/>
            <person name="Zhang T."/>
            <person name="Song X."/>
            <person name="Zhang H."/>
            <person name="Dai N."/>
            <person name="Sheng W."/>
            <person name="Hou X."/>
            <person name="Wei L."/>
        </authorList>
    </citation>
    <scope>NUCLEOTIDE SEQUENCE</scope>
    <source>
        <strain evidence="7">K16</strain>
        <tissue evidence="7">Leaf</tissue>
    </source>
</reference>
<dbReference type="AlphaFoldDB" id="A0AAE2BZD0"/>
<feature type="compositionally biased region" description="Low complexity" evidence="5">
    <location>
        <begin position="217"/>
        <end position="240"/>
    </location>
</feature>
<name>A0AAE2BZD0_9LAMI</name>
<feature type="region of interest" description="Disordered" evidence="5">
    <location>
        <begin position="101"/>
        <end position="129"/>
    </location>
</feature>
<dbReference type="CDD" id="cd13365">
    <property type="entry name" value="PH_PLC_plant-like"/>
    <property type="match status" value="1"/>
</dbReference>
<dbReference type="InterPro" id="IPR011993">
    <property type="entry name" value="PH-like_dom_sf"/>
</dbReference>
<evidence type="ECO:0000256" key="1">
    <source>
        <dbReference type="ARBA" id="ARBA00004123"/>
    </source>
</evidence>
<feature type="coiled-coil region" evidence="4">
    <location>
        <begin position="134"/>
        <end position="189"/>
    </location>
</feature>
<dbReference type="InterPro" id="IPR013591">
    <property type="entry name" value="Brevis_radix_dom"/>
</dbReference>
<dbReference type="Gene3D" id="2.30.29.30">
    <property type="entry name" value="Pleckstrin-homology domain (PH domain)/Phosphotyrosine-binding domain (PTB)"/>
    <property type="match status" value="2"/>
</dbReference>
<keyword evidence="4" id="KW-0175">Coiled coil</keyword>
<comment type="similarity">
    <text evidence="2">Belongs to the BRX family.</text>
</comment>
<dbReference type="SUPFAM" id="SSF50729">
    <property type="entry name" value="PH domain-like"/>
    <property type="match status" value="1"/>
</dbReference>
<evidence type="ECO:0000313" key="8">
    <source>
        <dbReference type="Proteomes" id="UP001289374"/>
    </source>
</evidence>
<sequence>MADLQRPSLVDRDIDQAITALKKGAHLLKYGRRGKPKFCPFRISSAIFQRYPRPEKEYQSFSLIYSDRSLDLICKDKDEAEVWFAGLKALIARANYKKARNEARNESASSDGLFGRRLSTSSSGRRATTSSFSVEKLTSKTQVLEAKLARKSKQLKEMNARAADEAEKSKAAKEVIKSLTAQLKEMAERVPGEQLACSNLDANEQMASEISRPSNGSSVASAASPTSDSSENSSTLPLSNGTKVQGQKLERIIQDEPGVYITLVSLLNGVNELRRVRFSRKQFTEIRQRSGGLNTGRGSGLFYILPFIVRNRQCSSKTSGRLRNFQIPMNTVSSSFYNRHDAVFAASNFYTMVHK</sequence>